<dbReference type="PANTHER" id="PTHR46393:SF7">
    <property type="entry name" value="COMPLEMENT C2"/>
    <property type="match status" value="1"/>
</dbReference>
<keyword evidence="13" id="KW-0325">Glycoprotein</keyword>
<organism evidence="22 23">
    <name type="scientific">Saccoglossus kowalevskii</name>
    <name type="common">Acorn worm</name>
    <dbReference type="NCBI Taxonomy" id="10224"/>
    <lineage>
        <taxon>Eukaryota</taxon>
        <taxon>Metazoa</taxon>
        <taxon>Hemichordata</taxon>
        <taxon>Enteropneusta</taxon>
        <taxon>Harrimaniidae</taxon>
        <taxon>Saccoglossus</taxon>
    </lineage>
</organism>
<keyword evidence="7" id="KW-0399">Innate immunity</keyword>
<dbReference type="SUPFAM" id="SSF53300">
    <property type="entry name" value="vWA-like"/>
    <property type="match status" value="1"/>
</dbReference>
<proteinExistence type="predicted"/>
<evidence type="ECO:0000259" key="21">
    <source>
        <dbReference type="PROSITE" id="PS50923"/>
    </source>
</evidence>
<dbReference type="CDD" id="cd00054">
    <property type="entry name" value="EGF_CA"/>
    <property type="match status" value="1"/>
</dbReference>
<dbReference type="Pfam" id="PF12947">
    <property type="entry name" value="EGF_3"/>
    <property type="match status" value="1"/>
</dbReference>
<dbReference type="InterPro" id="IPR000152">
    <property type="entry name" value="EGF-type_Asp/Asn_hydroxyl_site"/>
</dbReference>
<evidence type="ECO:0000256" key="13">
    <source>
        <dbReference type="ARBA" id="ARBA00023180"/>
    </source>
</evidence>
<dbReference type="PROSITE" id="PS00010">
    <property type="entry name" value="ASX_HYDROXYL"/>
    <property type="match status" value="1"/>
</dbReference>
<evidence type="ECO:0000256" key="3">
    <source>
        <dbReference type="ARBA" id="ARBA00004241"/>
    </source>
</evidence>
<dbReference type="Gene3D" id="3.40.50.410">
    <property type="entry name" value="von Willebrand factor, type A domain"/>
    <property type="match status" value="1"/>
</dbReference>
<feature type="signal peptide" evidence="17">
    <location>
        <begin position="1"/>
        <end position="18"/>
    </location>
</feature>
<evidence type="ECO:0000259" key="19">
    <source>
        <dbReference type="PROSITE" id="PS50234"/>
    </source>
</evidence>
<evidence type="ECO:0000256" key="15">
    <source>
        <dbReference type="PROSITE-ProRule" id="PRU00076"/>
    </source>
</evidence>
<dbReference type="Gene3D" id="2.10.70.10">
    <property type="entry name" value="Complement Module, domain 1"/>
    <property type="match status" value="3"/>
</dbReference>
<dbReference type="PROSITE" id="PS50923">
    <property type="entry name" value="SUSHI"/>
    <property type="match status" value="3"/>
</dbReference>
<feature type="chain" id="PRO_5047472567" description="C3/C5 convertase" evidence="17">
    <location>
        <begin position="19"/>
        <end position="765"/>
    </location>
</feature>
<dbReference type="SMART" id="SM00327">
    <property type="entry name" value="VWA"/>
    <property type="match status" value="1"/>
</dbReference>
<feature type="domain" description="Sushi" evidence="21">
    <location>
        <begin position="18"/>
        <end position="80"/>
    </location>
</feature>
<accession>A0ABM0N1C4</accession>
<dbReference type="GeneID" id="100368814"/>
<dbReference type="SMART" id="SM00032">
    <property type="entry name" value="CCP"/>
    <property type="match status" value="3"/>
</dbReference>
<comment type="cofactor">
    <cofactor evidence="1">
        <name>Mn(2+)</name>
        <dbReference type="ChEBI" id="CHEBI:29035"/>
    </cofactor>
</comment>
<dbReference type="PROSITE" id="PS50026">
    <property type="entry name" value="EGF_3"/>
    <property type="match status" value="1"/>
</dbReference>
<dbReference type="PROSITE" id="PS00134">
    <property type="entry name" value="TRYPSIN_HIS"/>
    <property type="match status" value="1"/>
</dbReference>
<evidence type="ECO:0000313" key="22">
    <source>
        <dbReference type="Proteomes" id="UP000694865"/>
    </source>
</evidence>
<comment type="cofactor">
    <cofactor evidence="2">
        <name>Mg(2+)</name>
        <dbReference type="ChEBI" id="CHEBI:18420"/>
    </cofactor>
</comment>
<evidence type="ECO:0000256" key="2">
    <source>
        <dbReference type="ARBA" id="ARBA00001946"/>
    </source>
</evidence>
<dbReference type="InterPro" id="IPR000436">
    <property type="entry name" value="Sushi_SCR_CCP_dom"/>
</dbReference>
<protein>
    <recommendedName>
        <fullName evidence="14">C3/C5 convertase</fullName>
    </recommendedName>
</protein>
<dbReference type="Proteomes" id="UP000694865">
    <property type="component" value="Unplaced"/>
</dbReference>
<dbReference type="InterPro" id="IPR000742">
    <property type="entry name" value="EGF"/>
</dbReference>
<evidence type="ECO:0000256" key="14">
    <source>
        <dbReference type="ARBA" id="ARBA00029636"/>
    </source>
</evidence>
<dbReference type="Gene3D" id="2.40.10.10">
    <property type="entry name" value="Trypsin-like serine proteases"/>
    <property type="match status" value="1"/>
</dbReference>
<dbReference type="InterPro" id="IPR018114">
    <property type="entry name" value="TRYPSIN_HIS"/>
</dbReference>
<evidence type="ECO:0000256" key="4">
    <source>
        <dbReference type="ARBA" id="ARBA00004613"/>
    </source>
</evidence>
<gene>
    <name evidence="23" type="primary">LOC100368814</name>
</gene>
<keyword evidence="8 16" id="KW-0768">Sushi</keyword>
<dbReference type="SUPFAM" id="SSF57535">
    <property type="entry name" value="Complement control module/SCR domain"/>
    <property type="match status" value="3"/>
</dbReference>
<dbReference type="InterPro" id="IPR036465">
    <property type="entry name" value="vWFA_dom_sf"/>
</dbReference>
<dbReference type="Gene3D" id="2.10.25.10">
    <property type="entry name" value="Laminin"/>
    <property type="match status" value="1"/>
</dbReference>
<dbReference type="PROSITE" id="PS01186">
    <property type="entry name" value="EGF_2"/>
    <property type="match status" value="1"/>
</dbReference>
<dbReference type="InterPro" id="IPR035976">
    <property type="entry name" value="Sushi/SCR/CCP_sf"/>
</dbReference>
<dbReference type="SUPFAM" id="SSF50494">
    <property type="entry name" value="Trypsin-like serine proteases"/>
    <property type="match status" value="1"/>
</dbReference>
<dbReference type="Pfam" id="PF00089">
    <property type="entry name" value="Trypsin"/>
    <property type="match status" value="1"/>
</dbReference>
<dbReference type="CDD" id="cd00033">
    <property type="entry name" value="CCP"/>
    <property type="match status" value="2"/>
</dbReference>
<keyword evidence="5" id="KW-0964">Secreted</keyword>
<dbReference type="InterPro" id="IPR009003">
    <property type="entry name" value="Peptidase_S1_PA"/>
</dbReference>
<dbReference type="CDD" id="cd00190">
    <property type="entry name" value="Tryp_SPc"/>
    <property type="match status" value="1"/>
</dbReference>
<evidence type="ECO:0000256" key="1">
    <source>
        <dbReference type="ARBA" id="ARBA00001936"/>
    </source>
</evidence>
<evidence type="ECO:0000259" key="20">
    <source>
        <dbReference type="PROSITE" id="PS50240"/>
    </source>
</evidence>
<dbReference type="PANTHER" id="PTHR46393">
    <property type="entry name" value="SUSHI DOMAIN-CONTAINING PROTEIN"/>
    <property type="match status" value="1"/>
</dbReference>
<dbReference type="RefSeq" id="XP_006826065.1">
    <property type="nucleotide sequence ID" value="XM_006826002.1"/>
</dbReference>
<dbReference type="InterPro" id="IPR043504">
    <property type="entry name" value="Peptidase_S1_PA_chymotrypsin"/>
</dbReference>
<dbReference type="PRINTS" id="PR00722">
    <property type="entry name" value="CHYMOTRYPSIN"/>
</dbReference>
<name>A0ABM0N1C4_SACKO</name>
<dbReference type="PROSITE" id="PS50234">
    <property type="entry name" value="VWFA"/>
    <property type="match status" value="1"/>
</dbReference>
<feature type="domain" description="VWFA" evidence="19">
    <location>
        <begin position="294"/>
        <end position="472"/>
    </location>
</feature>
<evidence type="ECO:0000256" key="5">
    <source>
        <dbReference type="ARBA" id="ARBA00022525"/>
    </source>
</evidence>
<dbReference type="SMART" id="SM00020">
    <property type="entry name" value="Tryp_SPc"/>
    <property type="match status" value="1"/>
</dbReference>
<dbReference type="PROSITE" id="PS50240">
    <property type="entry name" value="TRYPSIN_DOM"/>
    <property type="match status" value="1"/>
</dbReference>
<keyword evidence="12 16" id="KW-1015">Disulfide bond</keyword>
<feature type="disulfide bond" evidence="16">
    <location>
        <begin position="221"/>
        <end position="248"/>
    </location>
</feature>
<evidence type="ECO:0000256" key="8">
    <source>
        <dbReference type="ARBA" id="ARBA00022659"/>
    </source>
</evidence>
<keyword evidence="9 17" id="KW-0732">Signal</keyword>
<keyword evidence="10" id="KW-0677">Repeat</keyword>
<dbReference type="PRINTS" id="PR00453">
    <property type="entry name" value="VWFADOMAIN"/>
</dbReference>
<dbReference type="InterPro" id="IPR024731">
    <property type="entry name" value="NELL2-like_EGF"/>
</dbReference>
<dbReference type="InterPro" id="IPR001314">
    <property type="entry name" value="Peptidase_S1A"/>
</dbReference>
<evidence type="ECO:0000313" key="23">
    <source>
        <dbReference type="RefSeq" id="XP_006826065.1"/>
    </source>
</evidence>
<keyword evidence="11" id="KW-0391">Immunity</keyword>
<dbReference type="Pfam" id="PF00092">
    <property type="entry name" value="VWA"/>
    <property type="match status" value="1"/>
</dbReference>
<dbReference type="InterPro" id="IPR001254">
    <property type="entry name" value="Trypsin_dom"/>
</dbReference>
<dbReference type="CDD" id="cd01450">
    <property type="entry name" value="vWFA_subfamily_ECM"/>
    <property type="match status" value="1"/>
</dbReference>
<reference evidence="23" key="1">
    <citation type="submission" date="2025-08" db="UniProtKB">
        <authorList>
            <consortium name="RefSeq"/>
        </authorList>
    </citation>
    <scope>IDENTIFICATION</scope>
    <source>
        <tissue evidence="23">Testes</tissue>
    </source>
</reference>
<evidence type="ECO:0000256" key="9">
    <source>
        <dbReference type="ARBA" id="ARBA00022729"/>
    </source>
</evidence>
<evidence type="ECO:0000259" key="18">
    <source>
        <dbReference type="PROSITE" id="PS50026"/>
    </source>
</evidence>
<keyword evidence="6 15" id="KW-0245">EGF-like domain</keyword>
<feature type="domain" description="Sushi" evidence="21">
    <location>
        <begin position="193"/>
        <end position="250"/>
    </location>
</feature>
<comment type="subcellular location">
    <subcellularLocation>
        <location evidence="3">Cell surface</location>
    </subcellularLocation>
    <subcellularLocation>
        <location evidence="4">Secreted</location>
    </subcellularLocation>
</comment>
<feature type="domain" description="EGF-like" evidence="18">
    <location>
        <begin position="95"/>
        <end position="135"/>
    </location>
</feature>
<evidence type="ECO:0000256" key="16">
    <source>
        <dbReference type="PROSITE-ProRule" id="PRU00302"/>
    </source>
</evidence>
<dbReference type="SMART" id="SM00179">
    <property type="entry name" value="EGF_CA"/>
    <property type="match status" value="1"/>
</dbReference>
<evidence type="ECO:0000256" key="12">
    <source>
        <dbReference type="ARBA" id="ARBA00023157"/>
    </source>
</evidence>
<feature type="domain" description="Peptidase S1" evidence="20">
    <location>
        <begin position="497"/>
        <end position="746"/>
    </location>
</feature>
<keyword evidence="22" id="KW-1185">Reference proteome</keyword>
<dbReference type="Pfam" id="PF00084">
    <property type="entry name" value="Sushi"/>
    <property type="match status" value="3"/>
</dbReference>
<dbReference type="InterPro" id="IPR002035">
    <property type="entry name" value="VWF_A"/>
</dbReference>
<comment type="caution">
    <text evidence="15">Lacks conserved residue(s) required for the propagation of feature annotation.</text>
</comment>
<dbReference type="InterPro" id="IPR001881">
    <property type="entry name" value="EGF-like_Ca-bd_dom"/>
</dbReference>
<evidence type="ECO:0000256" key="7">
    <source>
        <dbReference type="ARBA" id="ARBA00022588"/>
    </source>
</evidence>
<evidence type="ECO:0000256" key="6">
    <source>
        <dbReference type="ARBA" id="ARBA00022536"/>
    </source>
</evidence>
<dbReference type="SMART" id="SM00181">
    <property type="entry name" value="EGF"/>
    <property type="match status" value="1"/>
</dbReference>
<evidence type="ECO:0000256" key="17">
    <source>
        <dbReference type="SAM" id="SignalP"/>
    </source>
</evidence>
<evidence type="ECO:0000256" key="11">
    <source>
        <dbReference type="ARBA" id="ARBA00022859"/>
    </source>
</evidence>
<dbReference type="SUPFAM" id="SSF57196">
    <property type="entry name" value="EGF/Laminin"/>
    <property type="match status" value="1"/>
</dbReference>
<sequence length="765" mass="85538">MAAFVLLLPLIFIATINSECLHEGVIQHGSYRTIEGPDLNTGQRTVEVLCNAGYDLNGQSQNRLCDITDEWIDSEPICVDVDECGDDNSYYYNSESDQAYFEYPCHELAFCRNTQGSFICFCPPGYQGDGITSCERHSCPDLEAPPHGTVRIVNNLRAYFTCEEEYTLYGSNLRVCRHGNWTGRQPFCQIMIVGCGDPGEIENGQKHGTLYDIDNFVRYVCNEGYERVGPSRRDCLPNGYWSGYQPHCKLPSDLNDIASTIRQEFIDKFEFYTVSSQGHRSLGRLSVGGSLGLDLVFAFDCSSSIDPVDFNRGMIFSRHIVREFGVSYEPGGTRVAAISFASVATLEFNLGDDIVNTTEKAIEQLQVIQASGGGTAMKEAFEIMFSEVVPRLRPESKKAMFIITDGKSNSGSPISYAQRLRDRNEHAFEIFAIGIGNGVDRNELKKIASEPFTSHVFLIRQYEDLTTLTDIISEKRTNYTRCGIAGNIEVQPGNARIVGGDEANPGAWPWTVALYQNHKTRNTIFVCGGTLICKNWVMTAAHCLERRGRLLPPAKLFVRLGEHERAKDEGFEQTIPIADYIVHPNYNGETYDYNIALLKLEEPAQLVSYVQTLCLPNEDDLFIARPNTYNCYVAGWGASNQAESNVDAGNPSLVLGQIQLPIIATQTCRETTHRVITDRMLCAGYRFKPRDACREDSGGALMCRRNDDTFTAIGVVSWGEGCGELNNYGIYTNVLKFVDWINENTESCNTIHQRPNENIAQEEEK</sequence>
<feature type="domain" description="Sushi" evidence="21">
    <location>
        <begin position="137"/>
        <end position="190"/>
    </location>
</feature>
<evidence type="ECO:0000256" key="10">
    <source>
        <dbReference type="ARBA" id="ARBA00022737"/>
    </source>
</evidence>